<organism evidence="4 5">
    <name type="scientific">Roseburia intestinalis</name>
    <dbReference type="NCBI Taxonomy" id="166486"/>
    <lineage>
        <taxon>Bacteria</taxon>
        <taxon>Bacillati</taxon>
        <taxon>Bacillota</taxon>
        <taxon>Clostridia</taxon>
        <taxon>Lachnospirales</taxon>
        <taxon>Lachnospiraceae</taxon>
        <taxon>Roseburia</taxon>
    </lineage>
</organism>
<keyword evidence="2" id="KW-0732">Signal</keyword>
<protein>
    <recommendedName>
        <fullName evidence="3">Phage tail lysozyme domain-containing protein</fullName>
    </recommendedName>
</protein>
<proteinExistence type="predicted"/>
<dbReference type="InterPro" id="IPR042229">
    <property type="entry name" value="Listeria/Bacterioides_rpt_sf"/>
</dbReference>
<accession>A0A3R6ATC1</accession>
<dbReference type="InterPro" id="IPR013378">
    <property type="entry name" value="InlB-like_B-rpt"/>
</dbReference>
<gene>
    <name evidence="4" type="ORF">DW856_04720</name>
</gene>
<dbReference type="GO" id="GO:0030313">
    <property type="term" value="C:cell envelope"/>
    <property type="evidence" value="ECO:0007669"/>
    <property type="project" value="UniProtKB-SubCell"/>
</dbReference>
<evidence type="ECO:0000259" key="3">
    <source>
        <dbReference type="Pfam" id="PF18013"/>
    </source>
</evidence>
<dbReference type="Pfam" id="PF18013">
    <property type="entry name" value="Phage_lysozyme2"/>
    <property type="match status" value="1"/>
</dbReference>
<comment type="caution">
    <text evidence="4">The sequence shown here is derived from an EMBL/GenBank/DDBJ whole genome shotgun (WGS) entry which is preliminary data.</text>
</comment>
<dbReference type="AlphaFoldDB" id="A0A3R6ATC1"/>
<evidence type="ECO:0000313" key="4">
    <source>
        <dbReference type="EMBL" id="RHC19194.1"/>
    </source>
</evidence>
<dbReference type="Pfam" id="PF09479">
    <property type="entry name" value="Flg_new"/>
    <property type="match status" value="6"/>
</dbReference>
<reference evidence="4 5" key="1">
    <citation type="submission" date="2018-08" db="EMBL/GenBank/DDBJ databases">
        <title>A genome reference for cultivated species of the human gut microbiota.</title>
        <authorList>
            <person name="Zou Y."/>
            <person name="Xue W."/>
            <person name="Luo G."/>
        </authorList>
    </citation>
    <scope>NUCLEOTIDE SEQUENCE [LARGE SCALE GENOMIC DNA]</scope>
    <source>
        <strain evidence="4 5">AM37-1AC</strain>
    </source>
</reference>
<evidence type="ECO:0000256" key="1">
    <source>
        <dbReference type="ARBA" id="ARBA00004196"/>
    </source>
</evidence>
<dbReference type="Proteomes" id="UP000283513">
    <property type="component" value="Unassembled WGS sequence"/>
</dbReference>
<evidence type="ECO:0000256" key="2">
    <source>
        <dbReference type="SAM" id="SignalP"/>
    </source>
</evidence>
<dbReference type="Gene3D" id="2.60.40.4270">
    <property type="entry name" value="Listeria-Bacteroides repeat domain"/>
    <property type="match status" value="6"/>
</dbReference>
<dbReference type="EMBL" id="QSHO01000003">
    <property type="protein sequence ID" value="RHC19194.1"/>
    <property type="molecule type" value="Genomic_DNA"/>
</dbReference>
<feature type="domain" description="Phage tail lysozyme" evidence="3">
    <location>
        <begin position="163"/>
        <end position="299"/>
    </location>
</feature>
<sequence length="788" mass="89188">MRTAMKSYAKKIMTRLAAGAMALLLAVGTAATDMSVYAAETKTQEGTTEKKKITGFADLSDNPKEIRMTGKISLNRLLAKMPQSIDVYLDGGKETTSIPVTWSCVGDYDTTNYFVYEFDPKWDTDQYSLGAGQKDKIPYINVVISGTSLYKGAAISQDEKKSNEKKVYKFAKRKLKLNTAAACGVLANIESESSFNPTISVIDTNGKISYGICQWNASRFDDLRNYCSSNGYDYTSIDGQLKFLKYELEHSEKYAFSKVKNVENTADGAYTAGYNWAKYFERCNSVYFEGRAKRARDVYWAKYNGDSPDDPDNPDNPDDPVTKKYTIKYVLYDGENSDANPSSYKITTETITLKKAKKKGYTFEGWYKESSFKNRITTIPKGSKGNLTIYAKWKANKYTVRFHGNKATSGSMQEMKNLEYDMDYTLRKNKFKRKGYKFVRWNTKADGSGKKYGNKEEIENLSAKSGAVVDLYAQWSRDTYKITYKTNGGELADGTAKKYNVDTRTFKLKTPVRYGYTFRGWYKDKKCTRRVTQVKKGTIGNLTFYAKWQINKYKIKYDGNGATRGSMKGVSVCQYGKTYTLTKNKFKRTGYVFEGWNTKKNGKGDFYEDGEDIRNITAKNGKTVTLYAQWSKKQYTIKYVLDGGTISSENPTGYYYDTPTIQLAAAAKEGYTFKGWYTDSAFKNKITKIKKGTRKNYKLYAKWKINTYNIVFDGNGATSGSMKSISSCKYNTSYKLSANTFQRNGYKFIGWSTKADGSDTFYGDGATVSNLSLTNGATVKLYAQWEAL</sequence>
<evidence type="ECO:0000313" key="5">
    <source>
        <dbReference type="Proteomes" id="UP000283513"/>
    </source>
</evidence>
<dbReference type="InterPro" id="IPR041219">
    <property type="entry name" value="Phage_lysozyme2"/>
</dbReference>
<comment type="subcellular location">
    <subcellularLocation>
        <location evidence="1">Cell envelope</location>
    </subcellularLocation>
</comment>
<feature type="chain" id="PRO_5018524804" description="Phage tail lysozyme domain-containing protein" evidence="2">
    <location>
        <begin position="39"/>
        <end position="788"/>
    </location>
</feature>
<name>A0A3R6ATC1_9FIRM</name>
<dbReference type="NCBIfam" id="TIGR02543">
    <property type="entry name" value="List_Bact_rpt"/>
    <property type="match status" value="4"/>
</dbReference>
<feature type="signal peptide" evidence="2">
    <location>
        <begin position="1"/>
        <end position="38"/>
    </location>
</feature>
<dbReference type="Gene3D" id="1.10.530.10">
    <property type="match status" value="1"/>
</dbReference>